<accession>A0AAD6MHQ6</accession>
<dbReference type="PANTHER" id="PTHR15682:SF2">
    <property type="entry name" value="UNHEALTHY RIBOSOME BIOGENESIS PROTEIN 2 HOMOLOG"/>
    <property type="match status" value="1"/>
</dbReference>
<evidence type="ECO:0000313" key="1">
    <source>
        <dbReference type="EMBL" id="KAJ6985698.1"/>
    </source>
</evidence>
<comment type="caution">
    <text evidence="1">The sequence shown here is derived from an EMBL/GenBank/DDBJ whole genome shotgun (WGS) entry which is preliminary data.</text>
</comment>
<dbReference type="EMBL" id="JAQIZT010000009">
    <property type="protein sequence ID" value="KAJ6985698.1"/>
    <property type="molecule type" value="Genomic_DNA"/>
</dbReference>
<name>A0AAD6MHQ6_9ROSI</name>
<gene>
    <name evidence="1" type="ORF">NC653_023600</name>
</gene>
<dbReference type="Proteomes" id="UP001164929">
    <property type="component" value="Chromosome 9"/>
</dbReference>
<sequence length="273" mass="30864">MAVIRPYISILVGPEPESVNEFISSVTGRASDVRLAGNTADMLKSTHWVLVFFSRMYMSCRSLYRQAITLVSPDVLRKMSTVIKALEYMQQSNDNFVRFKLLDDAGSSLYRERSREWNKHINAVKQEATDLTGFMMSYLSLLINEQLPVYSSNARTCLDNCNQAMHESDKWVLDVCSVIEKSWPAAIWWIIFRNIDVLEKSVLPLFGDIELNASPKWQEDLSALENSSVVSGRKSSTCDEIAVGKSISHLLSEMPADISRELAIMKFTACQSL</sequence>
<reference evidence="1" key="1">
    <citation type="journal article" date="2023" name="Mol. Ecol. Resour.">
        <title>Chromosome-level genome assembly of a triploid poplar Populus alba 'Berolinensis'.</title>
        <authorList>
            <person name="Chen S."/>
            <person name="Yu Y."/>
            <person name="Wang X."/>
            <person name="Wang S."/>
            <person name="Zhang T."/>
            <person name="Zhou Y."/>
            <person name="He R."/>
            <person name="Meng N."/>
            <person name="Wang Y."/>
            <person name="Liu W."/>
            <person name="Liu Z."/>
            <person name="Liu J."/>
            <person name="Guo Q."/>
            <person name="Huang H."/>
            <person name="Sederoff R.R."/>
            <person name="Wang G."/>
            <person name="Qu G."/>
            <person name="Chen S."/>
        </authorList>
    </citation>
    <scope>NUCLEOTIDE SEQUENCE</scope>
    <source>
        <strain evidence="1">SC-2020</strain>
    </source>
</reference>
<protein>
    <submittedName>
        <fullName evidence="1">Uncharacterized protein</fullName>
    </submittedName>
</protein>
<dbReference type="PANTHER" id="PTHR15682">
    <property type="entry name" value="UNHEALTHY RIBOSOME BIOGENESIS PROTEIN 2 HOMOLOG"/>
    <property type="match status" value="1"/>
</dbReference>
<organism evidence="1 2">
    <name type="scientific">Populus alba x Populus x berolinensis</name>
    <dbReference type="NCBI Taxonomy" id="444605"/>
    <lineage>
        <taxon>Eukaryota</taxon>
        <taxon>Viridiplantae</taxon>
        <taxon>Streptophyta</taxon>
        <taxon>Embryophyta</taxon>
        <taxon>Tracheophyta</taxon>
        <taxon>Spermatophyta</taxon>
        <taxon>Magnoliopsida</taxon>
        <taxon>eudicotyledons</taxon>
        <taxon>Gunneridae</taxon>
        <taxon>Pentapetalae</taxon>
        <taxon>rosids</taxon>
        <taxon>fabids</taxon>
        <taxon>Malpighiales</taxon>
        <taxon>Salicaceae</taxon>
        <taxon>Saliceae</taxon>
        <taxon>Populus</taxon>
    </lineage>
</organism>
<dbReference type="GO" id="GO:0042254">
    <property type="term" value="P:ribosome biogenesis"/>
    <property type="evidence" value="ECO:0007669"/>
    <property type="project" value="TreeGrafter"/>
</dbReference>
<dbReference type="AlphaFoldDB" id="A0AAD6MHQ6"/>
<proteinExistence type="predicted"/>
<dbReference type="GO" id="GO:0005730">
    <property type="term" value="C:nucleolus"/>
    <property type="evidence" value="ECO:0007669"/>
    <property type="project" value="TreeGrafter"/>
</dbReference>
<dbReference type="InterPro" id="IPR052609">
    <property type="entry name" value="Ribosome_Biogenesis_Reg"/>
</dbReference>
<keyword evidence="2" id="KW-1185">Reference proteome</keyword>
<evidence type="ECO:0000313" key="2">
    <source>
        <dbReference type="Proteomes" id="UP001164929"/>
    </source>
</evidence>